<proteinExistence type="predicted"/>
<gene>
    <name evidence="2" type="ORF">HYPBUDRAFT_152505</name>
</gene>
<evidence type="ECO:0000256" key="1">
    <source>
        <dbReference type="SAM" id="MobiDB-lite"/>
    </source>
</evidence>
<dbReference type="EMBL" id="KV454540">
    <property type="protein sequence ID" value="ODV67652.1"/>
    <property type="molecule type" value="Genomic_DNA"/>
</dbReference>
<dbReference type="Proteomes" id="UP000095085">
    <property type="component" value="Unassembled WGS sequence"/>
</dbReference>
<keyword evidence="3" id="KW-1185">Reference proteome</keyword>
<name>A0A1E4RK43_9ASCO</name>
<feature type="non-terminal residue" evidence="2">
    <location>
        <position position="54"/>
    </location>
</feature>
<evidence type="ECO:0000313" key="3">
    <source>
        <dbReference type="Proteomes" id="UP000095085"/>
    </source>
</evidence>
<dbReference type="RefSeq" id="XP_020076719.1">
    <property type="nucleotide sequence ID" value="XM_020221053.1"/>
</dbReference>
<dbReference type="GeneID" id="30995603"/>
<reference evidence="3" key="1">
    <citation type="submission" date="2016-05" db="EMBL/GenBank/DDBJ databases">
        <title>Comparative genomics of biotechnologically important yeasts.</title>
        <authorList>
            <consortium name="DOE Joint Genome Institute"/>
            <person name="Riley R."/>
            <person name="Haridas S."/>
            <person name="Wolfe K.H."/>
            <person name="Lopes M.R."/>
            <person name="Hittinger C.T."/>
            <person name="Goker M."/>
            <person name="Salamov A."/>
            <person name="Wisecaver J."/>
            <person name="Long T.M."/>
            <person name="Aerts A.L."/>
            <person name="Barry K."/>
            <person name="Choi C."/>
            <person name="Clum A."/>
            <person name="Coughlan A.Y."/>
            <person name="Deshpande S."/>
            <person name="Douglass A.P."/>
            <person name="Hanson S.J."/>
            <person name="Klenk H.-P."/>
            <person name="Labutti K."/>
            <person name="Lapidus A."/>
            <person name="Lindquist E."/>
            <person name="Lipzen A."/>
            <person name="Meier-Kolthoff J.P."/>
            <person name="Ohm R.A."/>
            <person name="Otillar R.P."/>
            <person name="Pangilinan J."/>
            <person name="Peng Y."/>
            <person name="Rokas A."/>
            <person name="Rosa C.A."/>
            <person name="Scheuner C."/>
            <person name="Sibirny A.A."/>
            <person name="Slot J.C."/>
            <person name="Stielow J.B."/>
            <person name="Sun H."/>
            <person name="Kurtzman C.P."/>
            <person name="Blackwell M."/>
            <person name="Grigoriev I.V."/>
            <person name="Jeffries T.W."/>
        </authorList>
    </citation>
    <scope>NUCLEOTIDE SEQUENCE [LARGE SCALE GENOMIC DNA]</scope>
    <source>
        <strain evidence="3">NRRL Y-1933</strain>
    </source>
</reference>
<accession>A0A1E4RK43</accession>
<evidence type="ECO:0000313" key="2">
    <source>
        <dbReference type="EMBL" id="ODV67652.1"/>
    </source>
</evidence>
<sequence>MPCPTLPEDRLPRRSSDPPPQESRVNVRREQDALRGFIRSHGEFANKTRIVFSV</sequence>
<protein>
    <submittedName>
        <fullName evidence="2">Uncharacterized protein</fullName>
    </submittedName>
</protein>
<feature type="region of interest" description="Disordered" evidence="1">
    <location>
        <begin position="1"/>
        <end position="29"/>
    </location>
</feature>
<dbReference type="AlphaFoldDB" id="A0A1E4RK43"/>
<organism evidence="2 3">
    <name type="scientific">Hyphopichia burtonii NRRL Y-1933</name>
    <dbReference type="NCBI Taxonomy" id="984485"/>
    <lineage>
        <taxon>Eukaryota</taxon>
        <taxon>Fungi</taxon>
        <taxon>Dikarya</taxon>
        <taxon>Ascomycota</taxon>
        <taxon>Saccharomycotina</taxon>
        <taxon>Pichiomycetes</taxon>
        <taxon>Debaryomycetaceae</taxon>
        <taxon>Hyphopichia</taxon>
    </lineage>
</organism>
<feature type="compositionally biased region" description="Basic and acidic residues" evidence="1">
    <location>
        <begin position="7"/>
        <end position="16"/>
    </location>
</feature>